<gene>
    <name evidence="1" type="ORF">CGC50_10415</name>
</gene>
<protein>
    <submittedName>
        <fullName evidence="1">Uncharacterized protein</fullName>
    </submittedName>
</protein>
<sequence length="79" mass="9120">MFFCIFAKISKPVDIAPNISYVLMTQEGTYLVEYLIGEVVFTSSISRAMIFSDVNIALKFKTLLYDRFKIKVSVNTYIY</sequence>
<dbReference type="AlphaFoldDB" id="A0A250FQQ9"/>
<name>A0A250FQQ9_9FLAO</name>
<dbReference type="KEGG" id="cgh:CGC50_10415"/>
<dbReference type="Proteomes" id="UP000217250">
    <property type="component" value="Chromosome"/>
</dbReference>
<dbReference type="EMBL" id="CP022386">
    <property type="protein sequence ID" value="ATA87522.1"/>
    <property type="molecule type" value="Genomic_DNA"/>
</dbReference>
<reference evidence="2" key="1">
    <citation type="submission" date="2017-06" db="EMBL/GenBank/DDBJ databases">
        <title>Capnocytophaga spp. assemblies.</title>
        <authorList>
            <person name="Gulvik C.A."/>
        </authorList>
    </citation>
    <scope>NUCLEOTIDE SEQUENCE [LARGE SCALE GENOMIC DNA]</scope>
    <source>
        <strain evidence="2">H1496</strain>
    </source>
</reference>
<accession>A0A250FQQ9</accession>
<organism evidence="1 2">
    <name type="scientific">Capnocytophaga gingivalis</name>
    <dbReference type="NCBI Taxonomy" id="1017"/>
    <lineage>
        <taxon>Bacteria</taxon>
        <taxon>Pseudomonadati</taxon>
        <taxon>Bacteroidota</taxon>
        <taxon>Flavobacteriia</taxon>
        <taxon>Flavobacteriales</taxon>
        <taxon>Flavobacteriaceae</taxon>
        <taxon>Capnocytophaga</taxon>
    </lineage>
</organism>
<evidence type="ECO:0000313" key="2">
    <source>
        <dbReference type="Proteomes" id="UP000217250"/>
    </source>
</evidence>
<proteinExistence type="predicted"/>
<evidence type="ECO:0000313" key="1">
    <source>
        <dbReference type="EMBL" id="ATA87522.1"/>
    </source>
</evidence>